<accession>A0A4Z1NQZ8</accession>
<dbReference type="OrthoDB" id="10619002at2759"/>
<evidence type="ECO:0000256" key="2">
    <source>
        <dbReference type="SAM" id="SignalP"/>
    </source>
</evidence>
<feature type="chain" id="PRO_5021498610" evidence="2">
    <location>
        <begin position="21"/>
        <end position="186"/>
    </location>
</feature>
<dbReference type="AlphaFoldDB" id="A0A4Z1NQZ8"/>
<gene>
    <name evidence="3" type="ORF">E6O75_ATG10207</name>
</gene>
<protein>
    <submittedName>
        <fullName evidence="3">Uncharacterized protein</fullName>
    </submittedName>
</protein>
<reference evidence="3 4" key="1">
    <citation type="submission" date="2019-04" db="EMBL/GenBank/DDBJ databases">
        <title>High contiguity whole genome sequence and gene annotation resource for two Venturia nashicola isolates.</title>
        <authorList>
            <person name="Prokchorchik M."/>
            <person name="Won K."/>
            <person name="Lee Y."/>
            <person name="Choi E.D."/>
            <person name="Segonzac C."/>
            <person name="Sohn K.H."/>
        </authorList>
    </citation>
    <scope>NUCLEOTIDE SEQUENCE [LARGE SCALE GENOMIC DNA]</scope>
    <source>
        <strain evidence="3 4">PRI2</strain>
    </source>
</reference>
<feature type="region of interest" description="Disordered" evidence="1">
    <location>
        <begin position="77"/>
        <end position="152"/>
    </location>
</feature>
<dbReference type="EMBL" id="SNSC02000032">
    <property type="protein sequence ID" value="TID12854.1"/>
    <property type="molecule type" value="Genomic_DNA"/>
</dbReference>
<organism evidence="3 4">
    <name type="scientific">Venturia nashicola</name>
    <dbReference type="NCBI Taxonomy" id="86259"/>
    <lineage>
        <taxon>Eukaryota</taxon>
        <taxon>Fungi</taxon>
        <taxon>Dikarya</taxon>
        <taxon>Ascomycota</taxon>
        <taxon>Pezizomycotina</taxon>
        <taxon>Dothideomycetes</taxon>
        <taxon>Pleosporomycetidae</taxon>
        <taxon>Venturiales</taxon>
        <taxon>Venturiaceae</taxon>
        <taxon>Venturia</taxon>
    </lineage>
</organism>
<sequence>MRVTAHLAVAIAIIASAVTAAPAIPIEETDPTTWEFCNMPNHDPDVCAEVDADHEVPQFKSWIFDFLTEFRRRSASLQPQDLDDQDTRVLPELTPEPEVNGNKRAGNQTPGEPDPTTAFCKDPENKAYPVCEESAKGKAPDTPGSKKSLDPRYIVRMDENRILRIICENPANQKYPGCKELAAGKN</sequence>
<keyword evidence="4" id="KW-1185">Reference proteome</keyword>
<evidence type="ECO:0000313" key="4">
    <source>
        <dbReference type="Proteomes" id="UP000298493"/>
    </source>
</evidence>
<dbReference type="Proteomes" id="UP000298493">
    <property type="component" value="Unassembled WGS sequence"/>
</dbReference>
<proteinExistence type="predicted"/>
<feature type="signal peptide" evidence="2">
    <location>
        <begin position="1"/>
        <end position="20"/>
    </location>
</feature>
<evidence type="ECO:0000313" key="3">
    <source>
        <dbReference type="EMBL" id="TID12854.1"/>
    </source>
</evidence>
<keyword evidence="2" id="KW-0732">Signal</keyword>
<comment type="caution">
    <text evidence="3">The sequence shown here is derived from an EMBL/GenBank/DDBJ whole genome shotgun (WGS) entry which is preliminary data.</text>
</comment>
<evidence type="ECO:0000256" key="1">
    <source>
        <dbReference type="SAM" id="MobiDB-lite"/>
    </source>
</evidence>
<name>A0A4Z1NQZ8_9PEZI</name>